<dbReference type="SUPFAM" id="SSF56112">
    <property type="entry name" value="Protein kinase-like (PK-like)"/>
    <property type="match status" value="1"/>
</dbReference>
<evidence type="ECO:0000256" key="11">
    <source>
        <dbReference type="ARBA" id="ARBA00022842"/>
    </source>
</evidence>
<evidence type="ECO:0000256" key="2">
    <source>
        <dbReference type="ARBA" id="ARBA00006352"/>
    </source>
</evidence>
<evidence type="ECO:0000259" key="19">
    <source>
        <dbReference type="PROSITE" id="PS50042"/>
    </source>
</evidence>
<evidence type="ECO:0000256" key="4">
    <source>
        <dbReference type="ARBA" id="ARBA00022490"/>
    </source>
</evidence>
<evidence type="ECO:0000256" key="8">
    <source>
        <dbReference type="ARBA" id="ARBA00022741"/>
    </source>
</evidence>
<dbReference type="InterPro" id="IPR000595">
    <property type="entry name" value="cNMP-bd_dom"/>
</dbReference>
<feature type="domain" description="Cyclic nucleotide-binding" evidence="19">
    <location>
        <begin position="181"/>
        <end position="287"/>
    </location>
</feature>
<feature type="domain" description="Cyclic nucleotide-binding" evidence="19">
    <location>
        <begin position="296"/>
        <end position="339"/>
    </location>
</feature>
<dbReference type="SUPFAM" id="SSF51206">
    <property type="entry name" value="cAMP-binding domain-like"/>
    <property type="match status" value="4"/>
</dbReference>
<protein>
    <recommendedName>
        <fullName evidence="12">cGMP-dependent protein kinase</fullName>
        <ecNumber evidence="3">2.7.11.12</ecNumber>
    </recommendedName>
</protein>
<feature type="active site" description="Proton acceptor" evidence="15">
    <location>
        <position position="632"/>
    </location>
</feature>
<dbReference type="InterPro" id="IPR017441">
    <property type="entry name" value="Protein_kinase_ATP_BS"/>
</dbReference>
<evidence type="ECO:0000259" key="20">
    <source>
        <dbReference type="PROSITE" id="PS51285"/>
    </source>
</evidence>
<dbReference type="SMART" id="SM00220">
    <property type="entry name" value="S_TKc"/>
    <property type="match status" value="1"/>
</dbReference>
<dbReference type="CDD" id="cd00038">
    <property type="entry name" value="CAP_ED"/>
    <property type="match status" value="3"/>
</dbReference>
<evidence type="ECO:0000256" key="6">
    <source>
        <dbReference type="ARBA" id="ARBA00022679"/>
    </source>
</evidence>
<evidence type="ECO:0000313" key="22">
    <source>
        <dbReference type="Proteomes" id="UP001205105"/>
    </source>
</evidence>
<keyword evidence="7" id="KW-0479">Metal-binding</keyword>
<feature type="domain" description="AGC-kinase C-terminal" evidence="20">
    <location>
        <begin position="766"/>
        <end position="819"/>
    </location>
</feature>
<comment type="cofactor">
    <cofactor evidence="1">
        <name>Mg(2+)</name>
        <dbReference type="ChEBI" id="CHEBI:18420"/>
    </cofactor>
</comment>
<keyword evidence="10 16" id="KW-0067">ATP-binding</keyword>
<accession>A0AAD5DMG7</accession>
<dbReference type="InterPro" id="IPR018488">
    <property type="entry name" value="cNMP-bd_CS"/>
</dbReference>
<dbReference type="Pfam" id="PF00069">
    <property type="entry name" value="Pkinase"/>
    <property type="match status" value="1"/>
</dbReference>
<reference evidence="21" key="1">
    <citation type="submission" date="2020-11" db="EMBL/GenBank/DDBJ databases">
        <title>Chlorella ohadii genome sequencing and assembly.</title>
        <authorList>
            <person name="Murik O."/>
            <person name="Treves H."/>
            <person name="Kedem I."/>
            <person name="Shotland Y."/>
            <person name="Kaplan A."/>
        </authorList>
    </citation>
    <scope>NUCLEOTIDE SEQUENCE</scope>
    <source>
        <strain evidence="21">1</strain>
    </source>
</reference>
<dbReference type="PROSITE" id="PS00889">
    <property type="entry name" value="CNMP_BINDING_2"/>
    <property type="match status" value="3"/>
</dbReference>
<name>A0AAD5DMG7_9CHLO</name>
<dbReference type="InterPro" id="IPR011009">
    <property type="entry name" value="Kinase-like_dom_sf"/>
</dbReference>
<dbReference type="SMART" id="SM00100">
    <property type="entry name" value="cNMP"/>
    <property type="match status" value="4"/>
</dbReference>
<evidence type="ECO:0000256" key="7">
    <source>
        <dbReference type="ARBA" id="ARBA00022723"/>
    </source>
</evidence>
<dbReference type="InterPro" id="IPR000719">
    <property type="entry name" value="Prot_kinase_dom"/>
</dbReference>
<feature type="domain" description="Protein kinase" evidence="18">
    <location>
        <begin position="515"/>
        <end position="765"/>
    </location>
</feature>
<feature type="binding site" evidence="16 17">
    <location>
        <position position="542"/>
    </location>
    <ligand>
        <name>ATP</name>
        <dbReference type="ChEBI" id="CHEBI:30616"/>
    </ligand>
</feature>
<dbReference type="GO" id="GO:0004692">
    <property type="term" value="F:cGMP-dependent protein kinase activity"/>
    <property type="evidence" value="ECO:0007669"/>
    <property type="project" value="UniProtKB-EC"/>
</dbReference>
<dbReference type="Gene3D" id="3.30.200.20">
    <property type="entry name" value="Phosphorylase Kinase, domain 1"/>
    <property type="match status" value="1"/>
</dbReference>
<evidence type="ECO:0000313" key="21">
    <source>
        <dbReference type="EMBL" id="KAI7838861.1"/>
    </source>
</evidence>
<evidence type="ECO:0000256" key="9">
    <source>
        <dbReference type="ARBA" id="ARBA00022777"/>
    </source>
</evidence>
<dbReference type="GO" id="GO:0005524">
    <property type="term" value="F:ATP binding"/>
    <property type="evidence" value="ECO:0007669"/>
    <property type="project" value="UniProtKB-UniRule"/>
</dbReference>
<keyword evidence="4" id="KW-0963">Cytoplasm</keyword>
<gene>
    <name evidence="21" type="ORF">COHA_007362</name>
</gene>
<dbReference type="SMART" id="SM00133">
    <property type="entry name" value="S_TK_X"/>
    <property type="match status" value="1"/>
</dbReference>
<dbReference type="PROSITE" id="PS50011">
    <property type="entry name" value="PROTEIN_KINASE_DOM"/>
    <property type="match status" value="1"/>
</dbReference>
<keyword evidence="6" id="KW-0808">Transferase</keyword>
<dbReference type="PIRSF" id="PIRSF000559">
    <property type="entry name" value="cGMP-dep_kinase"/>
    <property type="match status" value="1"/>
</dbReference>
<feature type="domain" description="Cyclic nucleotide-binding" evidence="19">
    <location>
        <begin position="386"/>
        <end position="487"/>
    </location>
</feature>
<comment type="catalytic activity">
    <reaction evidence="14">
        <text>L-seryl-[protein] + ATP = O-phospho-L-seryl-[protein] + ADP + H(+)</text>
        <dbReference type="Rhea" id="RHEA:17989"/>
        <dbReference type="Rhea" id="RHEA-COMP:9863"/>
        <dbReference type="Rhea" id="RHEA-COMP:11604"/>
        <dbReference type="ChEBI" id="CHEBI:15378"/>
        <dbReference type="ChEBI" id="CHEBI:29999"/>
        <dbReference type="ChEBI" id="CHEBI:30616"/>
        <dbReference type="ChEBI" id="CHEBI:83421"/>
        <dbReference type="ChEBI" id="CHEBI:456216"/>
        <dbReference type="EC" id="2.7.11.12"/>
    </reaction>
</comment>
<keyword evidence="22" id="KW-1185">Reference proteome</keyword>
<dbReference type="AlphaFoldDB" id="A0AAD5DMG7"/>
<dbReference type="GO" id="GO:0005952">
    <property type="term" value="C:cAMP-dependent protein kinase complex"/>
    <property type="evidence" value="ECO:0007669"/>
    <property type="project" value="TreeGrafter"/>
</dbReference>
<dbReference type="PROSITE" id="PS00888">
    <property type="entry name" value="CNMP_BINDING_1"/>
    <property type="match status" value="1"/>
</dbReference>
<proteinExistence type="inferred from homology"/>
<keyword evidence="8 16" id="KW-0547">Nucleotide-binding</keyword>
<keyword evidence="5" id="KW-0723">Serine/threonine-protein kinase</keyword>
<organism evidence="21 22">
    <name type="scientific">Chlorella ohadii</name>
    <dbReference type="NCBI Taxonomy" id="2649997"/>
    <lineage>
        <taxon>Eukaryota</taxon>
        <taxon>Viridiplantae</taxon>
        <taxon>Chlorophyta</taxon>
        <taxon>core chlorophytes</taxon>
        <taxon>Trebouxiophyceae</taxon>
        <taxon>Chlorellales</taxon>
        <taxon>Chlorellaceae</taxon>
        <taxon>Chlorella clade</taxon>
        <taxon>Chlorella</taxon>
    </lineage>
</organism>
<dbReference type="FunFam" id="1.10.510.10:FF:000005">
    <property type="entry name" value="cAMP-dependent protein kinase catalytic subunit alpha"/>
    <property type="match status" value="1"/>
</dbReference>
<dbReference type="EC" id="2.7.11.12" evidence="3"/>
<comment type="similarity">
    <text evidence="2">Belongs to the protein kinase superfamily. AGC Ser/Thr protein kinase family. cGMP subfamily.</text>
</comment>
<dbReference type="EMBL" id="JADXDR010000116">
    <property type="protein sequence ID" value="KAI7838861.1"/>
    <property type="molecule type" value="Genomic_DNA"/>
</dbReference>
<evidence type="ECO:0000256" key="5">
    <source>
        <dbReference type="ARBA" id="ARBA00022527"/>
    </source>
</evidence>
<evidence type="ECO:0000256" key="1">
    <source>
        <dbReference type="ARBA" id="ARBA00001946"/>
    </source>
</evidence>
<evidence type="ECO:0000256" key="16">
    <source>
        <dbReference type="PIRSR" id="PIRSR000559-2"/>
    </source>
</evidence>
<evidence type="ECO:0000256" key="10">
    <source>
        <dbReference type="ARBA" id="ARBA00022840"/>
    </source>
</evidence>
<keyword evidence="9" id="KW-0418">Kinase</keyword>
<comment type="catalytic activity">
    <reaction evidence="13">
        <text>L-threonyl-[protein] + ATP = O-phospho-L-threonyl-[protein] + ADP + H(+)</text>
        <dbReference type="Rhea" id="RHEA:46608"/>
        <dbReference type="Rhea" id="RHEA-COMP:11060"/>
        <dbReference type="Rhea" id="RHEA-COMP:11605"/>
        <dbReference type="ChEBI" id="CHEBI:15378"/>
        <dbReference type="ChEBI" id="CHEBI:30013"/>
        <dbReference type="ChEBI" id="CHEBI:30616"/>
        <dbReference type="ChEBI" id="CHEBI:61977"/>
        <dbReference type="ChEBI" id="CHEBI:456216"/>
        <dbReference type="EC" id="2.7.11.12"/>
    </reaction>
</comment>
<evidence type="ECO:0000256" key="15">
    <source>
        <dbReference type="PIRSR" id="PIRSR000559-1"/>
    </source>
</evidence>
<dbReference type="InterPro" id="IPR000961">
    <property type="entry name" value="AGC-kinase_C"/>
</dbReference>
<sequence>MRKRIAVAAEAISSAADIEIPVIPKTDYAERLIAKAIEGCLLFEQLSLPAKQASGRPPAAAVLAARAIIRSMKPKMVKAGEVVIKQGDTDASTFYVLERGSADVRIHKEEWGEECKVHTYQPSSSFGELALLYSAPRAATVVAAADSKLWVMERAVYTAIKRTDQQNIAAERRRLVERVPLLAVLAPEHKAVVAEGLEMVEFQAGQAIFEQGEAGDKFYIIREGTVILTKDGAELARLSDEAYFGERALINAEPRAAAATADGYVVCYALGRKAFNELLGPIEDVWRYETLRKVPILSNLSEQQLFQLAGCMSNREFAAGQDVFRKGEEGDTFYIVEEGFFRAATVRATTPAKVLCCTRADFDRHLGSLGEIRNMWRFEALRKVPLLAPLTSQQRLALCTAFTAVSIRAGEGVIKKGEDGDTFYIIEEGACVVVADDGKELARLGPTAYFGERALLKNEPRAATVQAATDVRLLALGRDDFTRLLGPLQSLLESQAVAYDTPTTKISKALKLEDLKHVACLGAGAFGKVTLVQYDGKYYALKALSKAHVVQTGLQEHIKREKAVMSEFDSPFLVNLDSHSLYMVMELVQGGEFFTYLQMRESPLSEDEARFYAGCVVLGLEYMHDRGIAWRDLKPENLLLDTQGYLKITDFGFAKKIPQNGKTYTLCGTPEYLAPELVTQSGHSRAVDWWAVGVLIYEMVAGYPPFYQEDRVAMFRAICSTDFKYPAHFSKELRDLVKRLLVRSTARRLGCTSGGATEVKQHPWFKGFDWDALTQRKLKAPYVPKVSGPADASNFDAAQNTNSATRNSRYISTGVFKDF</sequence>
<evidence type="ECO:0000256" key="12">
    <source>
        <dbReference type="ARBA" id="ARBA00024113"/>
    </source>
</evidence>
<dbReference type="Proteomes" id="UP001205105">
    <property type="component" value="Unassembled WGS sequence"/>
</dbReference>
<dbReference type="InterPro" id="IPR002374">
    <property type="entry name" value="cGMP_dep_kinase"/>
</dbReference>
<dbReference type="Pfam" id="PF00027">
    <property type="entry name" value="cNMP_binding"/>
    <property type="match status" value="3"/>
</dbReference>
<evidence type="ECO:0000259" key="18">
    <source>
        <dbReference type="PROSITE" id="PS50011"/>
    </source>
</evidence>
<dbReference type="PRINTS" id="PR00103">
    <property type="entry name" value="CAMPKINASE"/>
</dbReference>
<dbReference type="PROSITE" id="PS00107">
    <property type="entry name" value="PROTEIN_KINASE_ATP"/>
    <property type="match status" value="1"/>
</dbReference>
<dbReference type="PANTHER" id="PTHR24353:SF37">
    <property type="entry name" value="CAMP-DEPENDENT PROTEIN KINASE CATALYTIC SUBUNIT PRKX"/>
    <property type="match status" value="1"/>
</dbReference>
<evidence type="ECO:0000256" key="3">
    <source>
        <dbReference type="ARBA" id="ARBA00012428"/>
    </source>
</evidence>
<evidence type="ECO:0000256" key="13">
    <source>
        <dbReference type="ARBA" id="ARBA00047298"/>
    </source>
</evidence>
<evidence type="ECO:0000256" key="17">
    <source>
        <dbReference type="PROSITE-ProRule" id="PRU10141"/>
    </source>
</evidence>
<dbReference type="PANTHER" id="PTHR24353">
    <property type="entry name" value="CYCLIC NUCLEOTIDE-DEPENDENT PROTEIN KINASE"/>
    <property type="match status" value="1"/>
</dbReference>
<dbReference type="GO" id="GO:0004691">
    <property type="term" value="F:cAMP-dependent protein kinase activity"/>
    <property type="evidence" value="ECO:0007669"/>
    <property type="project" value="TreeGrafter"/>
</dbReference>
<feature type="domain" description="Cyclic nucleotide-binding" evidence="19">
    <location>
        <begin position="68"/>
        <end position="160"/>
    </location>
</feature>
<evidence type="ECO:0000256" key="14">
    <source>
        <dbReference type="ARBA" id="ARBA00047462"/>
    </source>
</evidence>
<dbReference type="PROSITE" id="PS50042">
    <property type="entry name" value="CNMP_BINDING_3"/>
    <property type="match status" value="4"/>
</dbReference>
<keyword evidence="11" id="KW-0460">Magnesium</keyword>
<dbReference type="GO" id="GO:0046872">
    <property type="term" value="F:metal ion binding"/>
    <property type="evidence" value="ECO:0007669"/>
    <property type="project" value="UniProtKB-KW"/>
</dbReference>
<comment type="caution">
    <text evidence="21">The sequence shown here is derived from an EMBL/GenBank/DDBJ whole genome shotgun (WGS) entry which is preliminary data.</text>
</comment>
<dbReference type="Gene3D" id="1.10.510.10">
    <property type="entry name" value="Transferase(Phosphotransferase) domain 1"/>
    <property type="match status" value="1"/>
</dbReference>
<dbReference type="Gene3D" id="2.60.120.10">
    <property type="entry name" value="Jelly Rolls"/>
    <property type="match status" value="4"/>
</dbReference>
<feature type="binding site" evidence="16">
    <location>
        <begin position="521"/>
        <end position="529"/>
    </location>
    <ligand>
        <name>ATP</name>
        <dbReference type="ChEBI" id="CHEBI:30616"/>
    </ligand>
</feature>
<dbReference type="InterPro" id="IPR018490">
    <property type="entry name" value="cNMP-bd_dom_sf"/>
</dbReference>
<dbReference type="InterPro" id="IPR014710">
    <property type="entry name" value="RmlC-like_jellyroll"/>
</dbReference>
<dbReference type="PROSITE" id="PS51285">
    <property type="entry name" value="AGC_KINASE_CTER"/>
    <property type="match status" value="1"/>
</dbReference>